<protein>
    <recommendedName>
        <fullName evidence="4">Signal recognition particle subunit SRP72</fullName>
    </recommendedName>
</protein>
<feature type="compositionally biased region" description="Basic residues" evidence="1">
    <location>
        <begin position="686"/>
        <end position="695"/>
    </location>
</feature>
<evidence type="ECO:0000256" key="1">
    <source>
        <dbReference type="SAM" id="MobiDB-lite"/>
    </source>
</evidence>
<reference evidence="2 3" key="1">
    <citation type="journal article" date="2021" name="Sci. Rep.">
        <title>The genome of the diatom Chaetoceros tenuissimus carries an ancient integrated fragment of an extant virus.</title>
        <authorList>
            <person name="Hongo Y."/>
            <person name="Kimura K."/>
            <person name="Takaki Y."/>
            <person name="Yoshida Y."/>
            <person name="Baba S."/>
            <person name="Kobayashi G."/>
            <person name="Nagasaki K."/>
            <person name="Hano T."/>
            <person name="Tomaru Y."/>
        </authorList>
    </citation>
    <scope>NUCLEOTIDE SEQUENCE [LARGE SCALE GENOMIC DNA]</scope>
    <source>
        <strain evidence="2 3">NIES-3715</strain>
    </source>
</reference>
<dbReference type="Gene3D" id="1.25.40.10">
    <property type="entry name" value="Tetratricopeptide repeat domain"/>
    <property type="match status" value="1"/>
</dbReference>
<evidence type="ECO:0008006" key="4">
    <source>
        <dbReference type="Google" id="ProtNLM"/>
    </source>
</evidence>
<dbReference type="PANTHER" id="PTHR14094">
    <property type="entry name" value="SIGNAL RECOGNITION PARTICLE 72"/>
    <property type="match status" value="1"/>
</dbReference>
<gene>
    <name evidence="2" type="ORF">CTEN210_02306</name>
</gene>
<dbReference type="GO" id="GO:0008312">
    <property type="term" value="F:7S RNA binding"/>
    <property type="evidence" value="ECO:0007669"/>
    <property type="project" value="TreeGrafter"/>
</dbReference>
<dbReference type="InterPro" id="IPR026270">
    <property type="entry name" value="SRP72"/>
</dbReference>
<evidence type="ECO:0000313" key="3">
    <source>
        <dbReference type="Proteomes" id="UP001054902"/>
    </source>
</evidence>
<organism evidence="2 3">
    <name type="scientific">Chaetoceros tenuissimus</name>
    <dbReference type="NCBI Taxonomy" id="426638"/>
    <lineage>
        <taxon>Eukaryota</taxon>
        <taxon>Sar</taxon>
        <taxon>Stramenopiles</taxon>
        <taxon>Ochrophyta</taxon>
        <taxon>Bacillariophyta</taxon>
        <taxon>Coscinodiscophyceae</taxon>
        <taxon>Chaetocerotophycidae</taxon>
        <taxon>Chaetocerotales</taxon>
        <taxon>Chaetocerotaceae</taxon>
        <taxon>Chaetoceros</taxon>
    </lineage>
</organism>
<dbReference type="EMBL" id="BLLK01000022">
    <property type="protein sequence ID" value="GFH45832.1"/>
    <property type="molecule type" value="Genomic_DNA"/>
</dbReference>
<dbReference type="AlphaFoldDB" id="A0AAD3CGT5"/>
<dbReference type="PIRSF" id="PIRSF038922">
    <property type="entry name" value="SRP72"/>
    <property type="match status" value="1"/>
</dbReference>
<dbReference type="Proteomes" id="UP001054902">
    <property type="component" value="Unassembled WGS sequence"/>
</dbReference>
<dbReference type="InterPro" id="IPR011990">
    <property type="entry name" value="TPR-like_helical_dom_sf"/>
</dbReference>
<feature type="region of interest" description="Disordered" evidence="1">
    <location>
        <begin position="631"/>
        <end position="711"/>
    </location>
</feature>
<comment type="caution">
    <text evidence="2">The sequence shown here is derived from an EMBL/GenBank/DDBJ whole genome shotgun (WGS) entry which is preliminary data.</text>
</comment>
<proteinExistence type="predicted"/>
<dbReference type="GO" id="GO:0043022">
    <property type="term" value="F:ribosome binding"/>
    <property type="evidence" value="ECO:0007669"/>
    <property type="project" value="TreeGrafter"/>
</dbReference>
<evidence type="ECO:0000313" key="2">
    <source>
        <dbReference type="EMBL" id="GFH45832.1"/>
    </source>
</evidence>
<accession>A0AAD3CGT5</accession>
<dbReference type="SUPFAM" id="SSF48452">
    <property type="entry name" value="TPR-like"/>
    <property type="match status" value="1"/>
</dbReference>
<keyword evidence="3" id="KW-1185">Reference proteome</keyword>
<dbReference type="GO" id="GO:0006614">
    <property type="term" value="P:SRP-dependent cotranslational protein targeting to membrane"/>
    <property type="evidence" value="ECO:0007669"/>
    <property type="project" value="InterPro"/>
</dbReference>
<name>A0AAD3CGT5_9STRA</name>
<sequence length="752" mass="83824">MAYEEEDEGSFRFMLQSLKTAINEEDWKEVNDTCLKILALFEKNEITDKDSMALKPFIQRVCAKSYISMSEYEKADEFVSTLKDDEKDLLILERSYILYQQGRYAECRDIIHDTSRNDLSDEDIRGISHILAQCHCRLHSATKAIDLYSDLVGAEEYHEDSDVIANAFAAAIDNNSAPIQHPLIKEFHDVVTEEIEKASSSDRYPFEMISNYATHLLQTSTSSSQVVDALSLLAEAEESCKEIHSSGEVDCEGTMDILPILTNIGLGHILNGELTEATKKYLDVILTSKKSTQNSSLKSLTVAAEHNLNVLSQMRGSSANASDLLKKMPDLSTDETSTPNQFRVAMYNRAVLYSQMKKFSEMKAALLSLRNSISSTSQAKRQTGNEKKNRGAHIANSKGKVFAVPNSNAEKLMWEARVSLLENFCSADKESLEKVENAILNAMNKDGINDFDAQVLDFAMSEIKLHKAMILAKELPDKEMKSCFLETLEGLPTSIRERPATIASKCSLLQSLDMNDKAESTLLQHGDSGTARKNLAEFKLRLEMYDEAASIYESLLEDVSNLTVEEEIEYKAGLVKALSYVDVKKAVDLSKKSKIEAETELDADELEGMDIPRFSSSSTGIHSRKMICSKMDGSSKKKQTKEAIMKNRERKRGKYLLELQKEGRFNPTRPSKPDPERWIPKSQRSYNRRGRKGRTKFLGAQGIGSGAGAEKDAAKLDAYARAVAKASGKDLNGGAPSTAHLSVSSTSTRRRR</sequence>
<dbReference type="GO" id="GO:0005786">
    <property type="term" value="C:signal recognition particle, endoplasmic reticulum targeting"/>
    <property type="evidence" value="ECO:0007669"/>
    <property type="project" value="TreeGrafter"/>
</dbReference>
<feature type="region of interest" description="Disordered" evidence="1">
    <location>
        <begin position="726"/>
        <end position="752"/>
    </location>
</feature>
<feature type="compositionally biased region" description="Low complexity" evidence="1">
    <location>
        <begin position="742"/>
        <end position="752"/>
    </location>
</feature>
<dbReference type="PANTHER" id="PTHR14094:SF9">
    <property type="entry name" value="SIGNAL RECOGNITION PARTICLE SUBUNIT SRP72"/>
    <property type="match status" value="1"/>
</dbReference>